<evidence type="ECO:0000313" key="2">
    <source>
        <dbReference type="Proteomes" id="UP001479436"/>
    </source>
</evidence>
<proteinExistence type="predicted"/>
<organism evidence="1 2">
    <name type="scientific">Basidiobolus ranarum</name>
    <dbReference type="NCBI Taxonomy" id="34480"/>
    <lineage>
        <taxon>Eukaryota</taxon>
        <taxon>Fungi</taxon>
        <taxon>Fungi incertae sedis</taxon>
        <taxon>Zoopagomycota</taxon>
        <taxon>Entomophthoromycotina</taxon>
        <taxon>Basidiobolomycetes</taxon>
        <taxon>Basidiobolales</taxon>
        <taxon>Basidiobolaceae</taxon>
        <taxon>Basidiobolus</taxon>
    </lineage>
</organism>
<reference evidence="1 2" key="1">
    <citation type="submission" date="2023-04" db="EMBL/GenBank/DDBJ databases">
        <title>Genome of Basidiobolus ranarum AG-B5.</title>
        <authorList>
            <person name="Stajich J.E."/>
            <person name="Carter-House D."/>
            <person name="Gryganskyi A."/>
        </authorList>
    </citation>
    <scope>NUCLEOTIDE SEQUENCE [LARGE SCALE GENOMIC DNA]</scope>
    <source>
        <strain evidence="1 2">AG-B5</strain>
    </source>
</reference>
<gene>
    <name evidence="1" type="ORF">K7432_000222</name>
</gene>
<name>A0ABR2WBK1_9FUNG</name>
<accession>A0ABR2WBK1</accession>
<keyword evidence="2" id="KW-1185">Reference proteome</keyword>
<evidence type="ECO:0000313" key="1">
    <source>
        <dbReference type="EMBL" id="KAK9729541.1"/>
    </source>
</evidence>
<dbReference type="EMBL" id="JASJQH010006879">
    <property type="protein sequence ID" value="KAK9729541.1"/>
    <property type="molecule type" value="Genomic_DNA"/>
</dbReference>
<sequence length="174" mass="18996">MKARNRDGVSKFLFGMHMINFSQLNIVSANSKIDINDSRNPFSAQPAEFGGLKNKVFSVINPSHSLVLVFSTPREEMANTASILRNELEGKCSNLWAKFVAATNPPVALEASPISTFLPSPSDEVTEGTSKTPRCPVTQAIIIVFFVTRASTKNGADSETRGFVLSIKIPRYTT</sequence>
<comment type="caution">
    <text evidence="1">The sequence shown here is derived from an EMBL/GenBank/DDBJ whole genome shotgun (WGS) entry which is preliminary data.</text>
</comment>
<protein>
    <submittedName>
        <fullName evidence="1">Uncharacterized protein</fullName>
    </submittedName>
</protein>
<dbReference type="Proteomes" id="UP001479436">
    <property type="component" value="Unassembled WGS sequence"/>
</dbReference>